<protein>
    <submittedName>
        <fullName evidence="2">Uncharacterized protein</fullName>
    </submittedName>
</protein>
<dbReference type="AlphaFoldDB" id="A0A4R6YH17"/>
<feature type="compositionally biased region" description="Basic residues" evidence="1">
    <location>
        <begin position="214"/>
        <end position="228"/>
    </location>
</feature>
<dbReference type="GO" id="GO:0043565">
    <property type="term" value="F:sequence-specific DNA binding"/>
    <property type="evidence" value="ECO:0007669"/>
    <property type="project" value="InterPro"/>
</dbReference>
<proteinExistence type="predicted"/>
<reference evidence="2 3" key="1">
    <citation type="submission" date="2019-03" db="EMBL/GenBank/DDBJ databases">
        <title>Genomic Encyclopedia of Type Strains, Phase IV (KMG-IV): sequencing the most valuable type-strain genomes for metagenomic binning, comparative biology and taxonomic classification.</title>
        <authorList>
            <person name="Goeker M."/>
        </authorList>
    </citation>
    <scope>NUCLEOTIDE SEQUENCE [LARGE SCALE GENOMIC DNA]</scope>
    <source>
        <strain evidence="2 3">DSM 11603</strain>
    </source>
</reference>
<name>A0A4R6YH17_9HYPH</name>
<dbReference type="EMBL" id="SNZF01000007">
    <property type="protein sequence ID" value="TDR35917.1"/>
    <property type="molecule type" value="Genomic_DNA"/>
</dbReference>
<comment type="caution">
    <text evidence="2">The sequence shown here is derived from an EMBL/GenBank/DDBJ whole genome shotgun (WGS) entry which is preliminary data.</text>
</comment>
<keyword evidence="3" id="KW-1185">Reference proteome</keyword>
<gene>
    <name evidence="2" type="ORF">DES43_10785</name>
</gene>
<evidence type="ECO:0000313" key="2">
    <source>
        <dbReference type="EMBL" id="TDR35917.1"/>
    </source>
</evidence>
<dbReference type="Proteomes" id="UP000294958">
    <property type="component" value="Unassembled WGS sequence"/>
</dbReference>
<accession>A0A4R6YH17</accession>
<organism evidence="2 3">
    <name type="scientific">Aquamicrobium defluvii</name>
    <dbReference type="NCBI Taxonomy" id="69279"/>
    <lineage>
        <taxon>Bacteria</taxon>
        <taxon>Pseudomonadati</taxon>
        <taxon>Pseudomonadota</taxon>
        <taxon>Alphaproteobacteria</taxon>
        <taxon>Hyphomicrobiales</taxon>
        <taxon>Phyllobacteriaceae</taxon>
        <taxon>Aquamicrobium</taxon>
    </lineage>
</organism>
<dbReference type="InterPro" id="IPR010921">
    <property type="entry name" value="Trp_repressor/repl_initiator"/>
</dbReference>
<feature type="compositionally biased region" description="Low complexity" evidence="1">
    <location>
        <begin position="164"/>
        <end position="180"/>
    </location>
</feature>
<feature type="region of interest" description="Disordered" evidence="1">
    <location>
        <begin position="123"/>
        <end position="256"/>
    </location>
</feature>
<sequence>MRRKSGTGKAPADHVIKDICRATRKQYFAEEKIRIVPEGLRCEESIAALCRCEGIAESHYCSGSKEFPEAGKKRLAGDTARAAIGDEVKVLRKEVVAELALDKPAMLPARRPWRCRRLAAATAPGSCTGHGCSPARGRPAPRPTSPPGIRRRHGAHPWSALSSPDPAQDRALAPAAQAPEPARKLLPAGRSRAADRGLRRPLQPSPLPQEPRQPHIHRSLLRTRRHHQAGKEKDQTRNHRTAPLASSRSVRFMRKP</sequence>
<evidence type="ECO:0000256" key="1">
    <source>
        <dbReference type="SAM" id="MobiDB-lite"/>
    </source>
</evidence>
<dbReference type="SUPFAM" id="SSF48295">
    <property type="entry name" value="TrpR-like"/>
    <property type="match status" value="1"/>
</dbReference>
<evidence type="ECO:0000313" key="3">
    <source>
        <dbReference type="Proteomes" id="UP000294958"/>
    </source>
</evidence>